<evidence type="ECO:0000256" key="1">
    <source>
        <dbReference type="SAM" id="SignalP"/>
    </source>
</evidence>
<sequence>MKKIALAIATLLTAITVVHAAPDAKRPDMSKLCQGKALNSKVVSKHGDRTIEGSCQIGFKANNPQALERGAMRNPAVQNTCKGKAKGTAAVVKVDGKNIAGKCDITFKPNMRR</sequence>
<dbReference type="RefSeq" id="WP_153371514.1">
    <property type="nucleotide sequence ID" value="NZ_CP045650.1"/>
</dbReference>
<evidence type="ECO:0000313" key="4">
    <source>
        <dbReference type="Proteomes" id="UP000327478"/>
    </source>
</evidence>
<gene>
    <name evidence="3" type="ORF">GFH30_06820</name>
    <name evidence="2" type="ORF">GHJ48_09090</name>
</gene>
<proteinExistence type="predicted"/>
<protein>
    <recommendedName>
        <fullName evidence="6">DUF3617 family protein</fullName>
    </recommendedName>
</protein>
<dbReference type="EMBL" id="CP045650">
    <property type="protein sequence ID" value="QGA11120.1"/>
    <property type="molecule type" value="Genomic_DNA"/>
</dbReference>
<feature type="signal peptide" evidence="1">
    <location>
        <begin position="1"/>
        <end position="20"/>
    </location>
</feature>
<evidence type="ECO:0000313" key="5">
    <source>
        <dbReference type="Proteomes" id="UP000480556"/>
    </source>
</evidence>
<name>A0A5Q0P3X7_9GAMM</name>
<dbReference type="EMBL" id="WITK01000014">
    <property type="protein sequence ID" value="MQW92539.1"/>
    <property type="molecule type" value="Genomic_DNA"/>
</dbReference>
<feature type="chain" id="PRO_5044623639" description="DUF3617 family protein" evidence="1">
    <location>
        <begin position="21"/>
        <end position="113"/>
    </location>
</feature>
<accession>A0A5Q0P3X7</accession>
<dbReference type="AlphaFoldDB" id="A0A5Q0P3X7"/>
<evidence type="ECO:0008006" key="6">
    <source>
        <dbReference type="Google" id="ProtNLM"/>
    </source>
</evidence>
<evidence type="ECO:0000313" key="3">
    <source>
        <dbReference type="EMBL" id="QGA11120.1"/>
    </source>
</evidence>
<organism evidence="2 5">
    <name type="scientific">Acinetobacter wanghuae</name>
    <dbReference type="NCBI Taxonomy" id="2662362"/>
    <lineage>
        <taxon>Bacteria</taxon>
        <taxon>Pseudomonadati</taxon>
        <taxon>Pseudomonadota</taxon>
        <taxon>Gammaproteobacteria</taxon>
        <taxon>Moraxellales</taxon>
        <taxon>Moraxellaceae</taxon>
        <taxon>Acinetobacter</taxon>
    </lineage>
</organism>
<dbReference type="Proteomes" id="UP000480556">
    <property type="component" value="Unassembled WGS sequence"/>
</dbReference>
<reference evidence="4 5" key="1">
    <citation type="submission" date="2019-10" db="EMBL/GenBank/DDBJ databases">
        <authorList>
            <person name="Dong K."/>
        </authorList>
    </citation>
    <scope>NUCLEOTIDE SEQUENCE [LARGE SCALE GENOMIC DNA]</scope>
    <source>
        <strain evidence="3">Dk386</strain>
        <strain evidence="4">dk386</strain>
        <strain evidence="2">Dk771</strain>
        <strain evidence="5">dk771</strain>
    </source>
</reference>
<keyword evidence="4" id="KW-1185">Reference proteome</keyword>
<keyword evidence="1" id="KW-0732">Signal</keyword>
<dbReference type="Proteomes" id="UP000327478">
    <property type="component" value="Chromosome"/>
</dbReference>
<evidence type="ECO:0000313" key="2">
    <source>
        <dbReference type="EMBL" id="MQW92539.1"/>
    </source>
</evidence>